<dbReference type="InterPro" id="IPR036188">
    <property type="entry name" value="FAD/NAD-bd_sf"/>
</dbReference>
<dbReference type="Gene3D" id="3.30.9.10">
    <property type="entry name" value="D-Amino Acid Oxidase, subunit A, domain 2"/>
    <property type="match status" value="1"/>
</dbReference>
<dbReference type="PROSITE" id="PS00978">
    <property type="entry name" value="FAD_G3PDH_2"/>
    <property type="match status" value="1"/>
</dbReference>
<dbReference type="GO" id="GO:0009331">
    <property type="term" value="C:glycerol-3-phosphate dehydrogenase (FAD) complex"/>
    <property type="evidence" value="ECO:0007669"/>
    <property type="project" value="UniProtKB-UniRule"/>
</dbReference>
<dbReference type="InterPro" id="IPR038299">
    <property type="entry name" value="DAO_C_sf"/>
</dbReference>
<sequence>MASSALHADQRAADLQAVREGAEIDLLVVGGGITGAGIALDAATRGLRTVLVERHDLAFGTSRFSSKLIHGGLRYLAKFELSVARNSAVERGRLMELIAPHLVRPLAQVSALGPDTNLLQKAAMRAGYLAGDVLRMAAGTSTSVLPRSRYVTPAETRRLCPAVNTKALRGAWVNYDGAMIDDARLVTAVARTAAREGARVITRCAATDLTGTSATLTDTLTGESFPVSATAVVNATGVWAGTVDPEISIRPSRGTHLVFRSETFGNPTGALTFPLPGSLSRFLFILPEQLGRCYLGLTDEDTPGDIPDVPSTPEEDIEFLLTGTSRVLGVPLRRADVVGAFTGLRPLIDAAGATSDLSRRHAIITAPNGLISVVGGKFTEYRLMAEETVDAVVRSHEFAGIGGCATRTFPLVGAPTHMDSLEVAATELEDLPDSLVARFGFEAPQVVASATVSDPLGSIAGMDITRAEIEYAITHEGALNVDDILDRRTRIGLVPADRDRALPEVEAIFHELRGSDALP</sequence>
<keyword evidence="6 7" id="KW-0560">Oxidoreductase</keyword>
<comment type="catalytic activity">
    <reaction evidence="7">
        <text>a quinone + sn-glycerol 3-phosphate = dihydroxyacetone phosphate + a quinol</text>
        <dbReference type="Rhea" id="RHEA:18977"/>
        <dbReference type="ChEBI" id="CHEBI:24646"/>
        <dbReference type="ChEBI" id="CHEBI:57597"/>
        <dbReference type="ChEBI" id="CHEBI:57642"/>
        <dbReference type="ChEBI" id="CHEBI:132124"/>
        <dbReference type="EC" id="1.1.5.3"/>
    </reaction>
</comment>
<dbReference type="Gene3D" id="3.50.50.60">
    <property type="entry name" value="FAD/NAD(P)-binding domain"/>
    <property type="match status" value="1"/>
</dbReference>
<proteinExistence type="inferred from homology"/>
<keyword evidence="5" id="KW-0274">FAD</keyword>
<feature type="domain" description="FAD dependent oxidoreductase" evidence="8">
    <location>
        <begin position="25"/>
        <end position="351"/>
    </location>
</feature>
<evidence type="ECO:0000256" key="1">
    <source>
        <dbReference type="ARBA" id="ARBA00001974"/>
    </source>
</evidence>
<dbReference type="GO" id="GO:0046168">
    <property type="term" value="P:glycerol-3-phosphate catabolic process"/>
    <property type="evidence" value="ECO:0007669"/>
    <property type="project" value="TreeGrafter"/>
</dbReference>
<dbReference type="SUPFAM" id="SSF51905">
    <property type="entry name" value="FAD/NAD(P)-binding domain"/>
    <property type="match status" value="1"/>
</dbReference>
<dbReference type="PROSITE" id="PS00977">
    <property type="entry name" value="FAD_G3PDH_1"/>
    <property type="match status" value="1"/>
</dbReference>
<dbReference type="PANTHER" id="PTHR11985:SF35">
    <property type="entry name" value="ANAEROBIC GLYCEROL-3-PHOSPHATE DEHYDROGENASE SUBUNIT A"/>
    <property type="match status" value="1"/>
</dbReference>
<evidence type="ECO:0000259" key="9">
    <source>
        <dbReference type="Pfam" id="PF16901"/>
    </source>
</evidence>
<dbReference type="InterPro" id="IPR006076">
    <property type="entry name" value="FAD-dep_OxRdtase"/>
</dbReference>
<evidence type="ECO:0000256" key="7">
    <source>
        <dbReference type="RuleBase" id="RU361217"/>
    </source>
</evidence>
<dbReference type="InterPro" id="IPR000447">
    <property type="entry name" value="G3P_DH_FAD-dep"/>
</dbReference>
<dbReference type="InterPro" id="IPR031656">
    <property type="entry name" value="DAO_C"/>
</dbReference>
<dbReference type="GO" id="GO:0004368">
    <property type="term" value="F:glycerol-3-phosphate dehydrogenase (quinone) activity"/>
    <property type="evidence" value="ECO:0007669"/>
    <property type="project" value="UniProtKB-EC"/>
</dbReference>
<evidence type="ECO:0000256" key="6">
    <source>
        <dbReference type="ARBA" id="ARBA00023002"/>
    </source>
</evidence>
<evidence type="ECO:0000256" key="3">
    <source>
        <dbReference type="ARBA" id="ARBA00022630"/>
    </source>
</evidence>
<protein>
    <recommendedName>
        <fullName evidence="7">Glycerol-3-phosphate dehydrogenase</fullName>
        <ecNumber evidence="7">1.1.5.3</ecNumber>
    </recommendedName>
</protein>
<dbReference type="GO" id="GO:0006071">
    <property type="term" value="P:glycerol metabolic process"/>
    <property type="evidence" value="ECO:0007669"/>
    <property type="project" value="UniProtKB-KW"/>
</dbReference>
<gene>
    <name evidence="10" type="ORF">FRX94_10525</name>
</gene>
<accession>A0A5C5UBI0</accession>
<keyword evidence="4" id="KW-0319">Glycerol metabolism</keyword>
<dbReference type="PANTHER" id="PTHR11985">
    <property type="entry name" value="GLYCEROL-3-PHOSPHATE DEHYDROGENASE"/>
    <property type="match status" value="1"/>
</dbReference>
<dbReference type="Proteomes" id="UP000320791">
    <property type="component" value="Unassembled WGS sequence"/>
</dbReference>
<dbReference type="RefSeq" id="WP_146325302.1">
    <property type="nucleotide sequence ID" value="NZ_BAABLR010000066.1"/>
</dbReference>
<keyword evidence="11" id="KW-1185">Reference proteome</keyword>
<dbReference type="PRINTS" id="PR01001">
    <property type="entry name" value="FADG3PDH"/>
</dbReference>
<name>A0A5C5UBI0_9CORY</name>
<evidence type="ECO:0000256" key="2">
    <source>
        <dbReference type="ARBA" id="ARBA00007330"/>
    </source>
</evidence>
<keyword evidence="3 7" id="KW-0285">Flavoprotein</keyword>
<dbReference type="EC" id="1.1.5.3" evidence="7"/>
<dbReference type="Gene3D" id="1.10.8.870">
    <property type="entry name" value="Alpha-glycerophosphate oxidase, cap domain"/>
    <property type="match status" value="1"/>
</dbReference>
<comment type="similarity">
    <text evidence="2 7">Belongs to the FAD-dependent glycerol-3-phosphate dehydrogenase family.</text>
</comment>
<evidence type="ECO:0000313" key="10">
    <source>
        <dbReference type="EMBL" id="TWT22840.1"/>
    </source>
</evidence>
<evidence type="ECO:0000256" key="5">
    <source>
        <dbReference type="ARBA" id="ARBA00022827"/>
    </source>
</evidence>
<dbReference type="Pfam" id="PF16901">
    <property type="entry name" value="DAO_C"/>
    <property type="match status" value="1"/>
</dbReference>
<evidence type="ECO:0000259" key="8">
    <source>
        <dbReference type="Pfam" id="PF01266"/>
    </source>
</evidence>
<comment type="caution">
    <text evidence="10">The sequence shown here is derived from an EMBL/GenBank/DDBJ whole genome shotgun (WGS) entry which is preliminary data.</text>
</comment>
<reference evidence="10 11" key="1">
    <citation type="submission" date="2019-08" db="EMBL/GenBank/DDBJ databases">
        <authorList>
            <person name="Lei W."/>
        </authorList>
    </citation>
    <scope>NUCLEOTIDE SEQUENCE [LARGE SCALE GENOMIC DNA]</scope>
    <source>
        <strain evidence="10 11">CCUG 58627</strain>
    </source>
</reference>
<dbReference type="Pfam" id="PF01266">
    <property type="entry name" value="DAO"/>
    <property type="match status" value="1"/>
</dbReference>
<evidence type="ECO:0000313" key="11">
    <source>
        <dbReference type="Proteomes" id="UP000320791"/>
    </source>
</evidence>
<dbReference type="OrthoDB" id="9766796at2"/>
<feature type="domain" description="Alpha-glycerophosphate oxidase C-terminal" evidence="9">
    <location>
        <begin position="404"/>
        <end position="512"/>
    </location>
</feature>
<dbReference type="AlphaFoldDB" id="A0A5C5UBI0"/>
<organism evidence="10 11">
    <name type="scientific">Corynebacterium canis</name>
    <dbReference type="NCBI Taxonomy" id="679663"/>
    <lineage>
        <taxon>Bacteria</taxon>
        <taxon>Bacillati</taxon>
        <taxon>Actinomycetota</taxon>
        <taxon>Actinomycetes</taxon>
        <taxon>Mycobacteriales</taxon>
        <taxon>Corynebacteriaceae</taxon>
        <taxon>Corynebacterium</taxon>
    </lineage>
</organism>
<dbReference type="EMBL" id="VOHM01000026">
    <property type="protein sequence ID" value="TWT22840.1"/>
    <property type="molecule type" value="Genomic_DNA"/>
</dbReference>
<evidence type="ECO:0000256" key="4">
    <source>
        <dbReference type="ARBA" id="ARBA00022798"/>
    </source>
</evidence>
<comment type="cofactor">
    <cofactor evidence="1 7">
        <name>FAD</name>
        <dbReference type="ChEBI" id="CHEBI:57692"/>
    </cofactor>
</comment>